<dbReference type="EMBL" id="UINC01147210">
    <property type="protein sequence ID" value="SVD38396.1"/>
    <property type="molecule type" value="Genomic_DNA"/>
</dbReference>
<proteinExistence type="predicted"/>
<feature type="transmembrane region" description="Helical" evidence="1">
    <location>
        <begin position="20"/>
        <end position="45"/>
    </location>
</feature>
<evidence type="ECO:0000256" key="1">
    <source>
        <dbReference type="SAM" id="Phobius"/>
    </source>
</evidence>
<sequence>MPEDMNLKRKRSTGLGSAVLWTLGRGGAVGFVFVVFVVILAIIWAV</sequence>
<organism evidence="2">
    <name type="scientific">marine metagenome</name>
    <dbReference type="NCBI Taxonomy" id="408172"/>
    <lineage>
        <taxon>unclassified sequences</taxon>
        <taxon>metagenomes</taxon>
        <taxon>ecological metagenomes</taxon>
    </lineage>
</organism>
<reference evidence="2" key="1">
    <citation type="submission" date="2018-05" db="EMBL/GenBank/DDBJ databases">
        <authorList>
            <person name="Lanie J.A."/>
            <person name="Ng W.-L."/>
            <person name="Kazmierczak K.M."/>
            <person name="Andrzejewski T.M."/>
            <person name="Davidsen T.M."/>
            <person name="Wayne K.J."/>
            <person name="Tettelin H."/>
            <person name="Glass J.I."/>
            <person name="Rusch D."/>
            <person name="Podicherti R."/>
            <person name="Tsui H.-C.T."/>
            <person name="Winkler M.E."/>
        </authorList>
    </citation>
    <scope>NUCLEOTIDE SEQUENCE</scope>
</reference>
<keyword evidence="1" id="KW-0472">Membrane</keyword>
<keyword evidence="1" id="KW-0812">Transmembrane</keyword>
<accession>A0A382UVW7</accession>
<protein>
    <submittedName>
        <fullName evidence="2">Uncharacterized protein</fullName>
    </submittedName>
</protein>
<dbReference type="AlphaFoldDB" id="A0A382UVW7"/>
<feature type="non-terminal residue" evidence="2">
    <location>
        <position position="46"/>
    </location>
</feature>
<keyword evidence="1" id="KW-1133">Transmembrane helix</keyword>
<name>A0A382UVW7_9ZZZZ</name>
<evidence type="ECO:0000313" key="2">
    <source>
        <dbReference type="EMBL" id="SVD38396.1"/>
    </source>
</evidence>
<gene>
    <name evidence="2" type="ORF">METZ01_LOCUS391250</name>
</gene>